<accession>A0A7X0D8M6</accession>
<dbReference type="PANTHER" id="PTHR30543:SF21">
    <property type="entry name" value="NAD(P)H-DEPENDENT FMN REDUCTASE LOT6"/>
    <property type="match status" value="1"/>
</dbReference>
<organism evidence="2 3">
    <name type="scientific">Nocardiopsis mwathae</name>
    <dbReference type="NCBI Taxonomy" id="1472723"/>
    <lineage>
        <taxon>Bacteria</taxon>
        <taxon>Bacillati</taxon>
        <taxon>Actinomycetota</taxon>
        <taxon>Actinomycetes</taxon>
        <taxon>Streptosporangiales</taxon>
        <taxon>Nocardiopsidaceae</taxon>
        <taxon>Nocardiopsis</taxon>
    </lineage>
</organism>
<gene>
    <name evidence="2" type="ORF">HNR23_004966</name>
</gene>
<dbReference type="Gene3D" id="3.40.50.360">
    <property type="match status" value="1"/>
</dbReference>
<dbReference type="SUPFAM" id="SSF52218">
    <property type="entry name" value="Flavoproteins"/>
    <property type="match status" value="1"/>
</dbReference>
<protein>
    <submittedName>
        <fullName evidence="2">NAD(P)H-dependent FMN reductase</fullName>
    </submittedName>
</protein>
<name>A0A7X0D8M6_9ACTN</name>
<dbReference type="InterPro" id="IPR029039">
    <property type="entry name" value="Flavoprotein-like_sf"/>
</dbReference>
<dbReference type="GO" id="GO:0005829">
    <property type="term" value="C:cytosol"/>
    <property type="evidence" value="ECO:0007669"/>
    <property type="project" value="TreeGrafter"/>
</dbReference>
<dbReference type="EMBL" id="JACHDS010000001">
    <property type="protein sequence ID" value="MBB6174906.1"/>
    <property type="molecule type" value="Genomic_DNA"/>
</dbReference>
<feature type="domain" description="NADPH-dependent FMN reductase-like" evidence="1">
    <location>
        <begin position="18"/>
        <end position="153"/>
    </location>
</feature>
<sequence length="203" mass="22487">MQGQEEPMKHARERQRLKIAVILGSTREGRHSDAVAKWFVTQAERRGDMEVDLVDLAEFAFPSAYPQEAHPEVAAFTSRLERADGFVVVTPEYNHSYPASLKQAIDYAYDEWNAKPVAFVCHGGVSQGLRAVEHLRGVFSELHTVTIRNVVSMPSPMFSEGAGSTATPGVSENPEQAAAALLEQLAWWGRVLSNARETYPYPS</sequence>
<dbReference type="InterPro" id="IPR005025">
    <property type="entry name" value="FMN_Rdtase-like_dom"/>
</dbReference>
<keyword evidence="3" id="KW-1185">Reference proteome</keyword>
<dbReference type="AlphaFoldDB" id="A0A7X0D8M6"/>
<dbReference type="GO" id="GO:0010181">
    <property type="term" value="F:FMN binding"/>
    <property type="evidence" value="ECO:0007669"/>
    <property type="project" value="TreeGrafter"/>
</dbReference>
<proteinExistence type="predicted"/>
<comment type="caution">
    <text evidence="2">The sequence shown here is derived from an EMBL/GenBank/DDBJ whole genome shotgun (WGS) entry which is preliminary data.</text>
</comment>
<evidence type="ECO:0000259" key="1">
    <source>
        <dbReference type="Pfam" id="PF03358"/>
    </source>
</evidence>
<dbReference type="GO" id="GO:0016491">
    <property type="term" value="F:oxidoreductase activity"/>
    <property type="evidence" value="ECO:0007669"/>
    <property type="project" value="InterPro"/>
</dbReference>
<reference evidence="2 3" key="1">
    <citation type="submission" date="2020-08" db="EMBL/GenBank/DDBJ databases">
        <title>Sequencing the genomes of 1000 actinobacteria strains.</title>
        <authorList>
            <person name="Klenk H.-P."/>
        </authorList>
    </citation>
    <scope>NUCLEOTIDE SEQUENCE [LARGE SCALE GENOMIC DNA]</scope>
    <source>
        <strain evidence="2 3">DSM 46659</strain>
    </source>
</reference>
<dbReference type="PANTHER" id="PTHR30543">
    <property type="entry name" value="CHROMATE REDUCTASE"/>
    <property type="match status" value="1"/>
</dbReference>
<evidence type="ECO:0000313" key="3">
    <source>
        <dbReference type="Proteomes" id="UP000546642"/>
    </source>
</evidence>
<dbReference type="RefSeq" id="WP_246421856.1">
    <property type="nucleotide sequence ID" value="NZ_JACHDS010000001.1"/>
</dbReference>
<dbReference type="Proteomes" id="UP000546642">
    <property type="component" value="Unassembled WGS sequence"/>
</dbReference>
<evidence type="ECO:0000313" key="2">
    <source>
        <dbReference type="EMBL" id="MBB6174906.1"/>
    </source>
</evidence>
<dbReference type="InterPro" id="IPR050712">
    <property type="entry name" value="NAD(P)H-dep_reductase"/>
</dbReference>
<dbReference type="Pfam" id="PF03358">
    <property type="entry name" value="FMN_red"/>
    <property type="match status" value="1"/>
</dbReference>